<sequence>MKTSPTVMVTHGVTDSAECLTSLIDTLAPIAPTQGIDLPGHGDSPRIHHLDDPIEEMADYLQAKVAPQAPVILIAHSMGAAVSTVVAARRPDLVSALVVEDPAWLTTEQAARYRADGEHSARRLAEIAAAPAAARAGLLADYPHCSPADADGWLKAKLSCQREFVATGIVGVEDWRRVVGALSCPTLLITGDGDDILIGPRRAQEIREEYPLIETAVIPGARHSVRLDAPGHYYQVLRRWLAARLAA</sequence>
<dbReference type="Gene3D" id="3.40.50.1820">
    <property type="entry name" value="alpha/beta hydrolase"/>
    <property type="match status" value="1"/>
</dbReference>
<reference evidence="3" key="2">
    <citation type="submission" date="2015-05" db="EMBL/GenBank/DDBJ databases">
        <title>Complete genome sequence of Corynebacterium uterequi DSM 45634, isolated from the uterus of a maiden mare.</title>
        <authorList>
            <person name="Ruckert C."/>
            <person name="Albersmeier A."/>
            <person name="Winkler A."/>
            <person name="Tauch A."/>
        </authorList>
    </citation>
    <scope>NUCLEOTIDE SEQUENCE [LARGE SCALE GENOMIC DNA]</scope>
    <source>
        <strain evidence="3">DSM 45634</strain>
    </source>
</reference>
<dbReference type="PATRIC" id="fig|1072256.5.peg.735"/>
<dbReference type="SUPFAM" id="SSF53474">
    <property type="entry name" value="alpha/beta-Hydrolases"/>
    <property type="match status" value="1"/>
</dbReference>
<dbReference type="AlphaFoldDB" id="A0A0G3HHZ0"/>
<dbReference type="InterPro" id="IPR050228">
    <property type="entry name" value="Carboxylesterase_BioH"/>
</dbReference>
<accession>A0A0G3HHZ0</accession>
<dbReference type="InterPro" id="IPR029058">
    <property type="entry name" value="AB_hydrolase_fold"/>
</dbReference>
<organism evidence="2 3">
    <name type="scientific">Corynebacterium uterequi</name>
    <dbReference type="NCBI Taxonomy" id="1072256"/>
    <lineage>
        <taxon>Bacteria</taxon>
        <taxon>Bacillati</taxon>
        <taxon>Actinomycetota</taxon>
        <taxon>Actinomycetes</taxon>
        <taxon>Mycobacteriales</taxon>
        <taxon>Corynebacteriaceae</taxon>
        <taxon>Corynebacterium</taxon>
    </lineage>
</organism>
<dbReference type="KEGG" id="cut:CUTER_03695"/>
<gene>
    <name evidence="2" type="ORF">CUTER_03695</name>
</gene>
<reference evidence="2 3" key="1">
    <citation type="journal article" date="2015" name="Genome Announc.">
        <title>Virulence Factor Genes Detected in the Complete Genome Sequence of Corynebacterium uterequi DSM 45634, Isolated from the Uterus of a Maiden Mare.</title>
        <authorList>
            <person name="Ruckert C."/>
            <person name="Kriete M."/>
            <person name="Jaenicke S."/>
            <person name="Winkler A."/>
            <person name="Tauch A."/>
        </authorList>
    </citation>
    <scope>NUCLEOTIDE SEQUENCE [LARGE SCALE GENOMIC DNA]</scope>
    <source>
        <strain evidence="2 3">DSM 45634</strain>
    </source>
</reference>
<dbReference type="Pfam" id="PF12146">
    <property type="entry name" value="Hydrolase_4"/>
    <property type="match status" value="1"/>
</dbReference>
<evidence type="ECO:0000313" key="2">
    <source>
        <dbReference type="EMBL" id="AKK10747.1"/>
    </source>
</evidence>
<dbReference type="RefSeq" id="WP_158408113.1">
    <property type="nucleotide sequence ID" value="NZ_CP011546.1"/>
</dbReference>
<evidence type="ECO:0000313" key="3">
    <source>
        <dbReference type="Proteomes" id="UP000035548"/>
    </source>
</evidence>
<dbReference type="InterPro" id="IPR022742">
    <property type="entry name" value="Hydrolase_4"/>
</dbReference>
<keyword evidence="3" id="KW-1185">Reference proteome</keyword>
<dbReference type="PANTHER" id="PTHR43194">
    <property type="entry name" value="HYDROLASE ALPHA/BETA FOLD FAMILY"/>
    <property type="match status" value="1"/>
</dbReference>
<feature type="domain" description="Serine aminopeptidase S33" evidence="1">
    <location>
        <begin position="5"/>
        <end position="226"/>
    </location>
</feature>
<evidence type="ECO:0000259" key="1">
    <source>
        <dbReference type="Pfam" id="PF12146"/>
    </source>
</evidence>
<dbReference type="Proteomes" id="UP000035548">
    <property type="component" value="Chromosome"/>
</dbReference>
<dbReference type="EMBL" id="CP011546">
    <property type="protein sequence ID" value="AKK10747.1"/>
    <property type="molecule type" value="Genomic_DNA"/>
</dbReference>
<name>A0A0G3HHZ0_9CORY</name>
<dbReference type="STRING" id="1072256.CUTER_03695"/>
<dbReference type="PANTHER" id="PTHR43194:SF2">
    <property type="entry name" value="PEROXISOMAL MEMBRANE PROTEIN LPX1"/>
    <property type="match status" value="1"/>
</dbReference>
<protein>
    <submittedName>
        <fullName evidence="2">Lysophospholipase</fullName>
    </submittedName>
</protein>
<proteinExistence type="predicted"/>
<dbReference type="OrthoDB" id="3181909at2"/>